<keyword evidence="10" id="KW-1133">Transmembrane helix</keyword>
<dbReference type="Gene3D" id="3.30.565.10">
    <property type="entry name" value="Histidine kinase-like ATPase, C-terminal domain"/>
    <property type="match status" value="1"/>
</dbReference>
<feature type="coiled-coil region" evidence="9">
    <location>
        <begin position="328"/>
        <end position="359"/>
    </location>
</feature>
<dbReference type="InterPro" id="IPR036890">
    <property type="entry name" value="HATPase_C_sf"/>
</dbReference>
<dbReference type="Pfam" id="PF02518">
    <property type="entry name" value="HATPase_c"/>
    <property type="match status" value="1"/>
</dbReference>
<reference evidence="12 13" key="1">
    <citation type="submission" date="2019-01" db="EMBL/GenBank/DDBJ databases">
        <authorList>
            <person name="Chen W.-M."/>
        </authorList>
    </citation>
    <scope>NUCLEOTIDE SEQUENCE [LARGE SCALE GENOMIC DNA]</scope>
    <source>
        <strain evidence="12 13">HPM-16</strain>
    </source>
</reference>
<feature type="domain" description="Histidine kinase" evidence="11">
    <location>
        <begin position="366"/>
        <end position="559"/>
    </location>
</feature>
<dbReference type="Pfam" id="PF07730">
    <property type="entry name" value="HisKA_3"/>
    <property type="match status" value="1"/>
</dbReference>
<evidence type="ECO:0000256" key="3">
    <source>
        <dbReference type="ARBA" id="ARBA00022553"/>
    </source>
</evidence>
<dbReference type="SUPFAM" id="SSF55874">
    <property type="entry name" value="ATPase domain of HSP90 chaperone/DNA topoisomerase II/histidine kinase"/>
    <property type="match status" value="1"/>
</dbReference>
<dbReference type="AlphaFoldDB" id="A0A437QC84"/>
<evidence type="ECO:0000256" key="5">
    <source>
        <dbReference type="ARBA" id="ARBA00022741"/>
    </source>
</evidence>
<keyword evidence="5" id="KW-0547">Nucleotide-binding</keyword>
<feature type="transmembrane region" description="Helical" evidence="10">
    <location>
        <begin position="260"/>
        <end position="283"/>
    </location>
</feature>
<dbReference type="GO" id="GO:0016020">
    <property type="term" value="C:membrane"/>
    <property type="evidence" value="ECO:0007669"/>
    <property type="project" value="InterPro"/>
</dbReference>
<keyword evidence="3" id="KW-0597">Phosphoprotein</keyword>
<comment type="catalytic activity">
    <reaction evidence="1">
        <text>ATP + protein L-histidine = ADP + protein N-phospho-L-histidine.</text>
        <dbReference type="EC" id="2.7.13.3"/>
    </reaction>
</comment>
<organism evidence="12 13">
    <name type="scientific">Neptunomonas marina</name>
    <dbReference type="NCBI Taxonomy" id="1815562"/>
    <lineage>
        <taxon>Bacteria</taxon>
        <taxon>Pseudomonadati</taxon>
        <taxon>Pseudomonadota</taxon>
        <taxon>Gammaproteobacteria</taxon>
        <taxon>Oceanospirillales</taxon>
        <taxon>Oceanospirillaceae</taxon>
        <taxon>Neptunomonas</taxon>
    </lineage>
</organism>
<evidence type="ECO:0000256" key="8">
    <source>
        <dbReference type="ARBA" id="ARBA00023012"/>
    </source>
</evidence>
<dbReference type="Gene3D" id="1.20.5.1930">
    <property type="match status" value="1"/>
</dbReference>
<dbReference type="EMBL" id="SACQ01000001">
    <property type="protein sequence ID" value="RVU32121.1"/>
    <property type="molecule type" value="Genomic_DNA"/>
</dbReference>
<evidence type="ECO:0000256" key="1">
    <source>
        <dbReference type="ARBA" id="ARBA00000085"/>
    </source>
</evidence>
<evidence type="ECO:0000313" key="12">
    <source>
        <dbReference type="EMBL" id="RVU32121.1"/>
    </source>
</evidence>
<dbReference type="GO" id="GO:0000155">
    <property type="term" value="F:phosphorelay sensor kinase activity"/>
    <property type="evidence" value="ECO:0007669"/>
    <property type="project" value="InterPro"/>
</dbReference>
<dbReference type="SMART" id="SM00387">
    <property type="entry name" value="HATPase_c"/>
    <property type="match status" value="1"/>
</dbReference>
<dbReference type="InterPro" id="IPR043056">
    <property type="entry name" value="LuxQ-periplasm_N"/>
</dbReference>
<dbReference type="RefSeq" id="WP_127692290.1">
    <property type="nucleotide sequence ID" value="NZ_SACQ01000001.1"/>
</dbReference>
<dbReference type="Gene3D" id="3.30.450.220">
    <property type="entry name" value="LuxQ periplasmic domain, N-terminal subdomain"/>
    <property type="match status" value="1"/>
</dbReference>
<dbReference type="InterPro" id="IPR011712">
    <property type="entry name" value="Sig_transdc_His_kin_sub3_dim/P"/>
</dbReference>
<sequence>MVLRFRTLIFFLFLIILSGFLAIFSLNFFSAAESILREEAKTSMQQSAAAIQRELEAQLRLLDQELAALAMTDVMREAVTTGSALQLQRSIEGSGLHGAEIKSHHFLVVSSFNYERCYVLKSRLLEIGSGSCEQIYRAYSQALTEGWSSFRSGTHVLLGKDYLITDTDNRVVGRVIGGIKLSDNRLFLSQLVNRSAAQIHGAQLLFDGVAISQYDPNQAVSTNQLTSHMLSLPNLGSSLGLQLDVNADQIGVLGKQMLRLIAGGVLVGLLVSAFIALILSGALDKQLQKLLRHVRDTVDSSSKGEWNAGTIAEFNHLGKEIDTMVQALTSHRSELHVANERLEQALREKRAILHQLIHSQEQERNHLAHELHDELGQLLTAVRVETVLLEYDVDAKDKALEHIDKIKHLVADMYETVYDRIMALRPAELDDMGLSESIRQIAALKSLQQTGVEVFLDIEDVVLPGDADIHLYRIIQEALTNVLKHAHASCTNVVLKQEETHVLLRICDDGAGFDESKGIEQFGGFGLLGIKERCEYMGAELKISGDHGVCIEVSLAIRHEECLEP</sequence>
<dbReference type="InterPro" id="IPR003594">
    <property type="entry name" value="HATPase_dom"/>
</dbReference>
<gene>
    <name evidence="12" type="ORF">EOE65_00235</name>
</gene>
<dbReference type="InterPro" id="IPR050482">
    <property type="entry name" value="Sensor_HK_TwoCompSys"/>
</dbReference>
<proteinExistence type="predicted"/>
<evidence type="ECO:0000256" key="4">
    <source>
        <dbReference type="ARBA" id="ARBA00022679"/>
    </source>
</evidence>
<dbReference type="InterPro" id="IPR005467">
    <property type="entry name" value="His_kinase_dom"/>
</dbReference>
<evidence type="ECO:0000256" key="9">
    <source>
        <dbReference type="SAM" id="Coils"/>
    </source>
</evidence>
<keyword evidence="6 12" id="KW-0418">Kinase</keyword>
<dbReference type="Proteomes" id="UP000282818">
    <property type="component" value="Unassembled WGS sequence"/>
</dbReference>
<evidence type="ECO:0000256" key="2">
    <source>
        <dbReference type="ARBA" id="ARBA00012438"/>
    </source>
</evidence>
<keyword evidence="9" id="KW-0175">Coiled coil</keyword>
<keyword evidence="10" id="KW-0472">Membrane</keyword>
<evidence type="ECO:0000259" key="11">
    <source>
        <dbReference type="PROSITE" id="PS50109"/>
    </source>
</evidence>
<keyword evidence="13" id="KW-1185">Reference proteome</keyword>
<name>A0A437QC84_9GAMM</name>
<keyword evidence="7" id="KW-0067">ATP-binding</keyword>
<accession>A0A437QC84</accession>
<evidence type="ECO:0000313" key="13">
    <source>
        <dbReference type="Proteomes" id="UP000282818"/>
    </source>
</evidence>
<evidence type="ECO:0000256" key="7">
    <source>
        <dbReference type="ARBA" id="ARBA00022840"/>
    </source>
</evidence>
<dbReference type="EC" id="2.7.13.3" evidence="2"/>
<dbReference type="PROSITE" id="PS50109">
    <property type="entry name" value="HIS_KIN"/>
    <property type="match status" value="1"/>
</dbReference>
<dbReference type="GO" id="GO:0046983">
    <property type="term" value="F:protein dimerization activity"/>
    <property type="evidence" value="ECO:0007669"/>
    <property type="project" value="InterPro"/>
</dbReference>
<dbReference type="PANTHER" id="PTHR24421:SF10">
    <property type="entry name" value="NITRATE_NITRITE SENSOR PROTEIN NARQ"/>
    <property type="match status" value="1"/>
</dbReference>
<dbReference type="GO" id="GO:0005524">
    <property type="term" value="F:ATP binding"/>
    <property type="evidence" value="ECO:0007669"/>
    <property type="project" value="UniProtKB-KW"/>
</dbReference>
<comment type="caution">
    <text evidence="12">The sequence shown here is derived from an EMBL/GenBank/DDBJ whole genome shotgun (WGS) entry which is preliminary data.</text>
</comment>
<keyword evidence="8" id="KW-0902">Two-component regulatory system</keyword>
<dbReference type="PANTHER" id="PTHR24421">
    <property type="entry name" value="NITRATE/NITRITE SENSOR PROTEIN NARX-RELATED"/>
    <property type="match status" value="1"/>
</dbReference>
<keyword evidence="10" id="KW-0812">Transmembrane</keyword>
<evidence type="ECO:0000256" key="10">
    <source>
        <dbReference type="SAM" id="Phobius"/>
    </source>
</evidence>
<dbReference type="CDD" id="cd16917">
    <property type="entry name" value="HATPase_UhpB-NarQ-NarX-like"/>
    <property type="match status" value="1"/>
</dbReference>
<evidence type="ECO:0000256" key="6">
    <source>
        <dbReference type="ARBA" id="ARBA00022777"/>
    </source>
</evidence>
<keyword evidence="4" id="KW-0808">Transferase</keyword>
<protein>
    <recommendedName>
        <fullName evidence="2">histidine kinase</fullName>
        <ecNumber evidence="2">2.7.13.3</ecNumber>
    </recommendedName>
</protein>